<dbReference type="Proteomes" id="UP001549749">
    <property type="component" value="Unassembled WGS sequence"/>
</dbReference>
<keyword evidence="2" id="KW-1185">Reference proteome</keyword>
<dbReference type="EMBL" id="JBEXAC010000002">
    <property type="protein sequence ID" value="MET7000131.1"/>
    <property type="molecule type" value="Genomic_DNA"/>
</dbReference>
<proteinExistence type="predicted"/>
<organism evidence="1 2">
    <name type="scientific">Chitinophaga defluvii</name>
    <dbReference type="NCBI Taxonomy" id="3163343"/>
    <lineage>
        <taxon>Bacteria</taxon>
        <taxon>Pseudomonadati</taxon>
        <taxon>Bacteroidota</taxon>
        <taxon>Chitinophagia</taxon>
        <taxon>Chitinophagales</taxon>
        <taxon>Chitinophagaceae</taxon>
        <taxon>Chitinophaga</taxon>
    </lineage>
</organism>
<accession>A0ABV2TAS6</accession>
<sequence length="264" mass="28942">MAILKGGPGFTGRIDGMIAYTAKGSNDIILRTKGGPSRARVKTAPEFELTRQNARELGGCAKATANIRQAIFPVKHLADYGFTGTLTALNKKIQLLDKANKRGERSVLLSQYAYLLEGFHLNQHHTFDSVIRHPLEITIDRSAGMAAVIVPNLLPGMNLLSPWIQPCFRLIFSLGVISDRTFNGIDYKEVADSPHFFTQSIYTEWQHVQQPFPAQNFILQLSHPELLTSAHMLVVAAGIEMGMPVSNAYIKAAGVGCAKILAVK</sequence>
<name>A0ABV2TAS6_9BACT</name>
<comment type="caution">
    <text evidence="1">The sequence shown here is derived from an EMBL/GenBank/DDBJ whole genome shotgun (WGS) entry which is preliminary data.</text>
</comment>
<evidence type="ECO:0000313" key="2">
    <source>
        <dbReference type="Proteomes" id="UP001549749"/>
    </source>
</evidence>
<gene>
    <name evidence="1" type="ORF">ABR189_22260</name>
</gene>
<dbReference type="RefSeq" id="WP_354662691.1">
    <property type="nucleotide sequence ID" value="NZ_JBEXAC010000002.1"/>
</dbReference>
<protein>
    <submittedName>
        <fullName evidence="1">Uncharacterized protein</fullName>
    </submittedName>
</protein>
<evidence type="ECO:0000313" key="1">
    <source>
        <dbReference type="EMBL" id="MET7000131.1"/>
    </source>
</evidence>
<reference evidence="1 2" key="1">
    <citation type="submission" date="2024-06" db="EMBL/GenBank/DDBJ databases">
        <title>Chitinophaga defluvii sp. nov., isolated from municipal sewage.</title>
        <authorList>
            <person name="Zhang L."/>
        </authorList>
    </citation>
    <scope>NUCLEOTIDE SEQUENCE [LARGE SCALE GENOMIC DNA]</scope>
    <source>
        <strain evidence="1 2">H8</strain>
    </source>
</reference>